<proteinExistence type="predicted"/>
<organism evidence="1 2">
    <name type="scientific">Pedobacter petrophilus</name>
    <dbReference type="NCBI Taxonomy" id="1908241"/>
    <lineage>
        <taxon>Bacteria</taxon>
        <taxon>Pseudomonadati</taxon>
        <taxon>Bacteroidota</taxon>
        <taxon>Sphingobacteriia</taxon>
        <taxon>Sphingobacteriales</taxon>
        <taxon>Sphingobacteriaceae</taxon>
        <taxon>Pedobacter</taxon>
    </lineage>
</organism>
<dbReference type="AlphaFoldDB" id="A0A7K0FYX0"/>
<sequence length="131" mass="15193">MKATDSVSYSSFWNQLSLNNQAALSSEAENVELIAINKNKIKAVLFSGNEQKSVLILKGKLKGNYFVSNHKRTIIPIPLIYGEFKNNQFQLAINEQNTIQVDRLNNQWGWIFFFLAENNQTRSYEYKRISR</sequence>
<name>A0A7K0FYX0_9SPHI</name>
<dbReference type="EMBL" id="WKKH01000012">
    <property type="protein sequence ID" value="MRX76400.1"/>
    <property type="molecule type" value="Genomic_DNA"/>
</dbReference>
<dbReference type="Proteomes" id="UP000487757">
    <property type="component" value="Unassembled WGS sequence"/>
</dbReference>
<gene>
    <name evidence="1" type="ORF">GJU39_09895</name>
</gene>
<accession>A0A7K0FYX0</accession>
<evidence type="ECO:0000313" key="2">
    <source>
        <dbReference type="Proteomes" id="UP000487757"/>
    </source>
</evidence>
<reference evidence="1 2" key="1">
    <citation type="submission" date="2019-11" db="EMBL/GenBank/DDBJ databases">
        <title>Pedobacter petrophilus genome.</title>
        <authorList>
            <person name="Feldbauer M.J."/>
            <person name="Newman J.D."/>
        </authorList>
    </citation>
    <scope>NUCLEOTIDE SEQUENCE [LARGE SCALE GENOMIC DNA]</scope>
    <source>
        <strain evidence="1 2">LMG 29686</strain>
    </source>
</reference>
<comment type="caution">
    <text evidence="1">The sequence shown here is derived from an EMBL/GenBank/DDBJ whole genome shotgun (WGS) entry which is preliminary data.</text>
</comment>
<keyword evidence="2" id="KW-1185">Reference proteome</keyword>
<dbReference type="OrthoDB" id="706854at2"/>
<dbReference type="RefSeq" id="WP_154280629.1">
    <property type="nucleotide sequence ID" value="NZ_JBHUJQ010000001.1"/>
</dbReference>
<evidence type="ECO:0000313" key="1">
    <source>
        <dbReference type="EMBL" id="MRX76400.1"/>
    </source>
</evidence>
<protein>
    <submittedName>
        <fullName evidence="1">Uncharacterized protein</fullName>
    </submittedName>
</protein>